<keyword evidence="5" id="KW-0479">Metal-binding</keyword>
<comment type="similarity">
    <text evidence="10">Belongs to the prokaryotic GSH synthase family.</text>
</comment>
<evidence type="ECO:0000256" key="3">
    <source>
        <dbReference type="ARBA" id="ARBA00022598"/>
    </source>
</evidence>
<dbReference type="GO" id="GO:0005524">
    <property type="term" value="F:ATP binding"/>
    <property type="evidence" value="ECO:0007669"/>
    <property type="project" value="UniProtKB-UniRule"/>
</dbReference>
<comment type="catalytic activity">
    <reaction evidence="10">
        <text>gamma-L-glutamyl-L-cysteine + glycine + ATP = glutathione + ADP + phosphate + H(+)</text>
        <dbReference type="Rhea" id="RHEA:13557"/>
        <dbReference type="ChEBI" id="CHEBI:15378"/>
        <dbReference type="ChEBI" id="CHEBI:30616"/>
        <dbReference type="ChEBI" id="CHEBI:43474"/>
        <dbReference type="ChEBI" id="CHEBI:57305"/>
        <dbReference type="ChEBI" id="CHEBI:57925"/>
        <dbReference type="ChEBI" id="CHEBI:58173"/>
        <dbReference type="ChEBI" id="CHEBI:456216"/>
        <dbReference type="EC" id="6.3.2.3"/>
    </reaction>
</comment>
<dbReference type="SUPFAM" id="SSF56059">
    <property type="entry name" value="Glutathione synthetase ATP-binding domain-like"/>
    <property type="match status" value="1"/>
</dbReference>
<dbReference type="Gene3D" id="3.40.50.20">
    <property type="match status" value="1"/>
</dbReference>
<dbReference type="GO" id="GO:0005737">
    <property type="term" value="C:cytoplasm"/>
    <property type="evidence" value="ECO:0007669"/>
    <property type="project" value="TreeGrafter"/>
</dbReference>
<evidence type="ECO:0000256" key="10">
    <source>
        <dbReference type="HAMAP-Rule" id="MF_00162"/>
    </source>
</evidence>
<dbReference type="STRING" id="665118.SAMN02983003_2325"/>
<keyword evidence="8" id="KW-0460">Magnesium</keyword>
<keyword evidence="9" id="KW-0464">Manganese</keyword>
<keyword evidence="4 10" id="KW-0317">Glutathione biosynthesis</keyword>
<dbReference type="RefSeq" id="WP_072342948.1">
    <property type="nucleotide sequence ID" value="NZ_FPKU01000002.1"/>
</dbReference>
<dbReference type="Pfam" id="PF02951">
    <property type="entry name" value="GSH-S_N"/>
    <property type="match status" value="1"/>
</dbReference>
<evidence type="ECO:0000256" key="1">
    <source>
        <dbReference type="ARBA" id="ARBA00001936"/>
    </source>
</evidence>
<dbReference type="PROSITE" id="PS50975">
    <property type="entry name" value="ATP_GRASP"/>
    <property type="match status" value="1"/>
</dbReference>
<name>A0A1K2HYT1_9HYPH</name>
<dbReference type="SUPFAM" id="SSF52440">
    <property type="entry name" value="PreATP-grasp domain"/>
    <property type="match status" value="1"/>
</dbReference>
<dbReference type="UniPathway" id="UPA00142">
    <property type="reaction ID" value="UER00210"/>
</dbReference>
<reference evidence="12 13" key="1">
    <citation type="submission" date="2016-11" db="EMBL/GenBank/DDBJ databases">
        <authorList>
            <person name="Jaros S."/>
            <person name="Januszkiewicz K."/>
            <person name="Wedrychowicz H."/>
        </authorList>
    </citation>
    <scope>NUCLEOTIDE SEQUENCE [LARGE SCALE GENOMIC DNA]</scope>
    <source>
        <strain evidence="12 13">ATCC 23634</strain>
    </source>
</reference>
<dbReference type="NCBIfam" id="NF003573">
    <property type="entry name" value="PRK05246.1"/>
    <property type="match status" value="1"/>
</dbReference>
<keyword evidence="13" id="KW-1185">Reference proteome</keyword>
<keyword evidence="3 10" id="KW-0436">Ligase</keyword>
<dbReference type="AlphaFoldDB" id="A0A1K2HYT1"/>
<dbReference type="InterPro" id="IPR013815">
    <property type="entry name" value="ATP_grasp_subdomain_1"/>
</dbReference>
<keyword evidence="7 10" id="KW-0067">ATP-binding</keyword>
<evidence type="ECO:0000256" key="5">
    <source>
        <dbReference type="ARBA" id="ARBA00022723"/>
    </source>
</evidence>
<evidence type="ECO:0000256" key="8">
    <source>
        <dbReference type="ARBA" id="ARBA00022842"/>
    </source>
</evidence>
<comment type="cofactor">
    <cofactor evidence="2">
        <name>Mg(2+)</name>
        <dbReference type="ChEBI" id="CHEBI:18420"/>
    </cofactor>
</comment>
<dbReference type="PANTHER" id="PTHR21621:SF4">
    <property type="entry name" value="GLUTATHIONE SYNTHETASE"/>
    <property type="match status" value="1"/>
</dbReference>
<dbReference type="HAMAP" id="MF_00162">
    <property type="entry name" value="GSH_S"/>
    <property type="match status" value="1"/>
</dbReference>
<evidence type="ECO:0000256" key="9">
    <source>
        <dbReference type="ARBA" id="ARBA00023211"/>
    </source>
</evidence>
<evidence type="ECO:0000256" key="2">
    <source>
        <dbReference type="ARBA" id="ARBA00001946"/>
    </source>
</evidence>
<comment type="pathway">
    <text evidence="10">Sulfur metabolism; glutathione biosynthesis; glutathione from L-cysteine and L-glutamate: step 2/2.</text>
</comment>
<evidence type="ECO:0000313" key="13">
    <source>
        <dbReference type="Proteomes" id="UP000183447"/>
    </source>
</evidence>
<dbReference type="Pfam" id="PF02955">
    <property type="entry name" value="GSH-S_ATP"/>
    <property type="match status" value="1"/>
</dbReference>
<gene>
    <name evidence="10" type="primary">gshB</name>
    <name evidence="12" type="ORF">SAMN02983003_2325</name>
</gene>
<dbReference type="GO" id="GO:0004363">
    <property type="term" value="F:glutathione synthase activity"/>
    <property type="evidence" value="ECO:0007669"/>
    <property type="project" value="UniProtKB-UniRule"/>
</dbReference>
<comment type="cofactor">
    <cofactor evidence="1">
        <name>Mn(2+)</name>
        <dbReference type="ChEBI" id="CHEBI:29035"/>
    </cofactor>
</comment>
<evidence type="ECO:0000256" key="6">
    <source>
        <dbReference type="ARBA" id="ARBA00022741"/>
    </source>
</evidence>
<accession>A0A1K2HYT1</accession>
<dbReference type="NCBIfam" id="TIGR01380">
    <property type="entry name" value="glut_syn"/>
    <property type="match status" value="1"/>
</dbReference>
<protein>
    <recommendedName>
        <fullName evidence="10">Glutathione synthetase</fullName>
        <ecNumber evidence="10">6.3.2.3</ecNumber>
    </recommendedName>
    <alternativeName>
        <fullName evidence="10">GSH synthetase</fullName>
        <shortName evidence="10">GSH-S</shortName>
        <shortName evidence="10">GSHase</shortName>
    </alternativeName>
    <alternativeName>
        <fullName evidence="10">Glutathione synthase</fullName>
    </alternativeName>
</protein>
<sequence>MPLRIAVQMDPIASINPRGDSTFALMLEAQARGHEIAYYTPDTLALRDNKVSANLAPITVTDAEKGQHFTLGEFARADLSGFDVVLMRQDPPFDMNYTTLTYFLERLEPKVLVVNPAAAVRNSPEKILVTEFPELMPPTLVTRDRGMIHAFRKEHGNIIVKPLYGNGGAGVFFIQEGDHNLNSLIELFEQAFPEPFMVQKYLPDVRKGDKRIILVDGEAVAGLNRIPAEGEARSNMHVGGRPELSELTAKEREICAAIGPRLKALGMIFVGIDVIGGYLTEINVTSPTGIREIKRFGGPDIAALIWDAIETRRAAV</sequence>
<dbReference type="GO" id="GO:0046872">
    <property type="term" value="F:metal ion binding"/>
    <property type="evidence" value="ECO:0007669"/>
    <property type="project" value="UniProtKB-KW"/>
</dbReference>
<dbReference type="Gene3D" id="3.30.1490.20">
    <property type="entry name" value="ATP-grasp fold, A domain"/>
    <property type="match status" value="1"/>
</dbReference>
<keyword evidence="6 10" id="KW-0547">Nucleotide-binding</keyword>
<dbReference type="InterPro" id="IPR004218">
    <property type="entry name" value="GSHS_ATP-bd"/>
</dbReference>
<dbReference type="EC" id="6.3.2.3" evidence="10"/>
<dbReference type="OrthoDB" id="9785415at2"/>
<evidence type="ECO:0000256" key="4">
    <source>
        <dbReference type="ARBA" id="ARBA00022684"/>
    </source>
</evidence>
<evidence type="ECO:0000259" key="11">
    <source>
        <dbReference type="PROSITE" id="PS50975"/>
    </source>
</evidence>
<feature type="domain" description="ATP-grasp" evidence="11">
    <location>
        <begin position="126"/>
        <end position="310"/>
    </location>
</feature>
<dbReference type="InterPro" id="IPR004215">
    <property type="entry name" value="GSHS_N"/>
</dbReference>
<dbReference type="PANTHER" id="PTHR21621">
    <property type="entry name" value="RIBOSOMAL PROTEIN S6 MODIFICATION PROTEIN"/>
    <property type="match status" value="1"/>
</dbReference>
<dbReference type="Gene3D" id="3.30.470.20">
    <property type="entry name" value="ATP-grasp fold, B domain"/>
    <property type="match status" value="1"/>
</dbReference>
<dbReference type="InterPro" id="IPR016185">
    <property type="entry name" value="PreATP-grasp_dom_sf"/>
</dbReference>
<dbReference type="EMBL" id="FPKU01000002">
    <property type="protein sequence ID" value="SFZ84994.1"/>
    <property type="molecule type" value="Genomic_DNA"/>
</dbReference>
<evidence type="ECO:0000313" key="12">
    <source>
        <dbReference type="EMBL" id="SFZ84994.1"/>
    </source>
</evidence>
<organism evidence="12 13">
    <name type="scientific">Devosia enhydra</name>
    <dbReference type="NCBI Taxonomy" id="665118"/>
    <lineage>
        <taxon>Bacteria</taxon>
        <taxon>Pseudomonadati</taxon>
        <taxon>Pseudomonadota</taxon>
        <taxon>Alphaproteobacteria</taxon>
        <taxon>Hyphomicrobiales</taxon>
        <taxon>Devosiaceae</taxon>
        <taxon>Devosia</taxon>
    </lineage>
</organism>
<dbReference type="InterPro" id="IPR006284">
    <property type="entry name" value="Glut_synth_pro"/>
</dbReference>
<evidence type="ECO:0000256" key="7">
    <source>
        <dbReference type="ARBA" id="ARBA00022840"/>
    </source>
</evidence>
<proteinExistence type="inferred from homology"/>
<dbReference type="Proteomes" id="UP000183447">
    <property type="component" value="Unassembled WGS sequence"/>
</dbReference>
<dbReference type="InterPro" id="IPR011761">
    <property type="entry name" value="ATP-grasp"/>
</dbReference>